<evidence type="ECO:0000313" key="1">
    <source>
        <dbReference type="EMBL" id="QJB05020.1"/>
    </source>
</evidence>
<dbReference type="AlphaFoldDB" id="A0A6M3MG75"/>
<protein>
    <submittedName>
        <fullName evidence="1">Uncharacterized protein</fullName>
    </submittedName>
</protein>
<gene>
    <name evidence="1" type="ORF">MM171B00144_0059</name>
</gene>
<accession>A0A6M3MG75</accession>
<sequence length="53" mass="5963">MSKFETGDRVRTAYGSRGVVIRRMGFGWLVNFPKNGLCLEVAEQDIEKEGEGQ</sequence>
<proteinExistence type="predicted"/>
<reference evidence="1" key="1">
    <citation type="submission" date="2020-03" db="EMBL/GenBank/DDBJ databases">
        <title>The deep terrestrial virosphere.</title>
        <authorList>
            <person name="Holmfeldt K."/>
            <person name="Nilsson E."/>
            <person name="Simone D."/>
            <person name="Lopez-Fernandez M."/>
            <person name="Wu X."/>
            <person name="de Brujin I."/>
            <person name="Lundin D."/>
            <person name="Andersson A."/>
            <person name="Bertilsson S."/>
            <person name="Dopson M."/>
        </authorList>
    </citation>
    <scope>NUCLEOTIDE SEQUENCE</scope>
    <source>
        <strain evidence="1">MM171B00144</strain>
    </source>
</reference>
<dbReference type="EMBL" id="MT143893">
    <property type="protein sequence ID" value="QJB05020.1"/>
    <property type="molecule type" value="Genomic_DNA"/>
</dbReference>
<name>A0A6M3MG75_9ZZZZ</name>
<organism evidence="1">
    <name type="scientific">viral metagenome</name>
    <dbReference type="NCBI Taxonomy" id="1070528"/>
    <lineage>
        <taxon>unclassified sequences</taxon>
        <taxon>metagenomes</taxon>
        <taxon>organismal metagenomes</taxon>
    </lineage>
</organism>